<dbReference type="SFLD" id="SFLDS00019">
    <property type="entry name" value="Glutathione_Transferase_(cytos"/>
    <property type="match status" value="1"/>
</dbReference>
<dbReference type="Gene3D" id="3.40.30.10">
    <property type="entry name" value="Glutaredoxin"/>
    <property type="match status" value="1"/>
</dbReference>
<dbReference type="GO" id="GO:0012505">
    <property type="term" value="C:endomembrane system"/>
    <property type="evidence" value="ECO:0007669"/>
    <property type="project" value="UniProtKB-SubCell"/>
</dbReference>
<dbReference type="UniPathway" id="UPA00662"/>
<evidence type="ECO:0000256" key="4">
    <source>
        <dbReference type="ARBA" id="ARBA00019474"/>
    </source>
</evidence>
<dbReference type="Pfam" id="PF13417">
    <property type="entry name" value="GST_N_3"/>
    <property type="match status" value="1"/>
</dbReference>
<reference evidence="20" key="1">
    <citation type="submission" date="2021-01" db="EMBL/GenBank/DDBJ databases">
        <authorList>
            <person name="Corre E."/>
            <person name="Pelletier E."/>
            <person name="Niang G."/>
            <person name="Scheremetjew M."/>
            <person name="Finn R."/>
            <person name="Kale V."/>
            <person name="Holt S."/>
            <person name="Cochrane G."/>
            <person name="Meng A."/>
            <person name="Brown T."/>
            <person name="Cohen L."/>
        </authorList>
    </citation>
    <scope>NUCLEOTIDE SEQUENCE</scope>
    <source>
        <strain evidence="20">RCC1130</strain>
    </source>
</reference>
<dbReference type="PROSITE" id="PS51354">
    <property type="entry name" value="GLUTAREDOXIN_2"/>
    <property type="match status" value="1"/>
</dbReference>
<evidence type="ECO:0000256" key="18">
    <source>
        <dbReference type="ARBA" id="ARBA00037847"/>
    </source>
</evidence>
<dbReference type="GO" id="GO:0001516">
    <property type="term" value="P:prostaglandin biosynthetic process"/>
    <property type="evidence" value="ECO:0007669"/>
    <property type="project" value="UniProtKB-UniPathway"/>
</dbReference>
<dbReference type="SFLD" id="SFLDG01203">
    <property type="entry name" value="Prostaglandin_E_synthase_like1"/>
    <property type="match status" value="1"/>
</dbReference>
<evidence type="ECO:0000256" key="11">
    <source>
        <dbReference type="ARBA" id="ARBA00023098"/>
    </source>
</evidence>
<evidence type="ECO:0000256" key="5">
    <source>
        <dbReference type="ARBA" id="ARBA00022501"/>
    </source>
</evidence>
<keyword evidence="9" id="KW-0276">Fatty acid metabolism</keyword>
<keyword evidence="6" id="KW-0444">Lipid biosynthesis</keyword>
<feature type="domain" description="GST N-terminal" evidence="19">
    <location>
        <begin position="48"/>
        <end position="131"/>
    </location>
</feature>
<evidence type="ECO:0000256" key="15">
    <source>
        <dbReference type="ARBA" id="ARBA00023930"/>
    </source>
</evidence>
<comment type="similarity">
    <text evidence="2">Belongs to the GST superfamily.</text>
</comment>
<dbReference type="InterPro" id="IPR034335">
    <property type="entry name" value="PGES2_C"/>
</dbReference>
<evidence type="ECO:0000256" key="16">
    <source>
        <dbReference type="ARBA" id="ARBA00023931"/>
    </source>
</evidence>
<dbReference type="SUPFAM" id="SSF52833">
    <property type="entry name" value="Thioredoxin-like"/>
    <property type="match status" value="1"/>
</dbReference>
<evidence type="ECO:0000259" key="19">
    <source>
        <dbReference type="PROSITE" id="PS50404"/>
    </source>
</evidence>
<keyword evidence="8" id="KW-0812">Transmembrane</keyword>
<accession>A0A7S0IJQ6</accession>
<dbReference type="CDD" id="cd03197">
    <property type="entry name" value="GST_C_mPGES2"/>
    <property type="match status" value="1"/>
</dbReference>
<dbReference type="SUPFAM" id="SSF47616">
    <property type="entry name" value="GST C-terminal domain-like"/>
    <property type="match status" value="1"/>
</dbReference>
<dbReference type="InterPro" id="IPR040079">
    <property type="entry name" value="Glutathione_S-Trfase"/>
</dbReference>
<comment type="catalytic activity">
    <reaction evidence="16">
        <text>prostaglandin H2 = prostaglandin E2</text>
        <dbReference type="Rhea" id="RHEA:12893"/>
        <dbReference type="ChEBI" id="CHEBI:57405"/>
        <dbReference type="ChEBI" id="CHEBI:606564"/>
        <dbReference type="EC" id="5.3.99.3"/>
    </reaction>
    <physiologicalReaction direction="left-to-right" evidence="16">
        <dbReference type="Rhea" id="RHEA:12894"/>
    </physiologicalReaction>
</comment>
<comment type="catalytic activity">
    <reaction evidence="15">
        <text>prostaglandin H2 = (12S)-hydroxy-(5Z,8E,10E)-heptadecatrienoate + malonaldehyde</text>
        <dbReference type="Rhea" id="RHEA:48644"/>
        <dbReference type="ChEBI" id="CHEBI:57405"/>
        <dbReference type="ChEBI" id="CHEBI:90694"/>
        <dbReference type="ChEBI" id="CHEBI:566274"/>
    </reaction>
    <physiologicalReaction direction="left-to-right" evidence="15">
        <dbReference type="Rhea" id="RHEA:48645"/>
    </physiologicalReaction>
</comment>
<keyword evidence="14" id="KW-0413">Isomerase</keyword>
<dbReference type="InterPro" id="IPR036249">
    <property type="entry name" value="Thioredoxin-like_sf"/>
</dbReference>
<evidence type="ECO:0000256" key="10">
    <source>
        <dbReference type="ARBA" id="ARBA00022989"/>
    </source>
</evidence>
<proteinExistence type="inferred from homology"/>
<dbReference type="SFLD" id="SFLDG01182">
    <property type="entry name" value="Prostaglandin_E_synthase_like"/>
    <property type="match status" value="1"/>
</dbReference>
<dbReference type="PANTHER" id="PTHR12782:SF5">
    <property type="entry name" value="PROSTAGLANDIN E SYNTHASE 2"/>
    <property type="match status" value="1"/>
</dbReference>
<dbReference type="GO" id="GO:0050220">
    <property type="term" value="F:prostaglandin-E synthase activity"/>
    <property type="evidence" value="ECO:0007669"/>
    <property type="project" value="UniProtKB-EC"/>
</dbReference>
<evidence type="ECO:0000256" key="6">
    <source>
        <dbReference type="ARBA" id="ARBA00022516"/>
    </source>
</evidence>
<evidence type="ECO:0000256" key="17">
    <source>
        <dbReference type="ARBA" id="ARBA00031041"/>
    </source>
</evidence>
<gene>
    <name evidence="20" type="ORF">CLEP1334_LOCUS876</name>
</gene>
<dbReference type="AlphaFoldDB" id="A0A7S0IJQ6"/>
<dbReference type="InterPro" id="IPR004045">
    <property type="entry name" value="Glutathione_S-Trfase_N"/>
</dbReference>
<dbReference type="GO" id="GO:0005739">
    <property type="term" value="C:mitochondrion"/>
    <property type="evidence" value="ECO:0007669"/>
    <property type="project" value="TreeGrafter"/>
</dbReference>
<keyword evidence="10" id="KW-1133">Transmembrane helix</keyword>
<evidence type="ECO:0000256" key="3">
    <source>
        <dbReference type="ARBA" id="ARBA00012203"/>
    </source>
</evidence>
<evidence type="ECO:0000256" key="2">
    <source>
        <dbReference type="ARBA" id="ARBA00007409"/>
    </source>
</evidence>
<dbReference type="Gene3D" id="1.20.1050.10">
    <property type="match status" value="1"/>
</dbReference>
<evidence type="ECO:0000313" key="20">
    <source>
        <dbReference type="EMBL" id="CAD8523894.1"/>
    </source>
</evidence>
<comment type="pathway">
    <text evidence="1">Lipid metabolism; prostaglandin biosynthesis.</text>
</comment>
<evidence type="ECO:0000256" key="13">
    <source>
        <dbReference type="ARBA" id="ARBA00023160"/>
    </source>
</evidence>
<dbReference type="InterPro" id="IPR034334">
    <property type="entry name" value="PGES2"/>
</dbReference>
<evidence type="ECO:0000256" key="1">
    <source>
        <dbReference type="ARBA" id="ARBA00004702"/>
    </source>
</evidence>
<sequence length="294" mass="32188">MPVMLRSMVRSRILATAGGLATAGVIDSMLAPPVAPFSTAAAAVSAVGTVRLFQYDICPFCNKIKAMLDLHKIPYETVDVNPLTKKEIKFSKEYRKVPIAMLGGLEGSGAVQVNDSPLIADTLLERMELSKAVRSDELAHFRSATSLEWAEWSDKKLAVLLFPRMTRTFAESFQAFGYVMQVPHFSMVDKLSNQVVGAFAMWMAQGKIKKKYAIDDEAAAVREAIAHWLKEGVGEASFAGGQKPHLGDVAVYGCLKAIDRTSTFSEIMAETGVKPWYERMTAEVQPGNACTSRQ</sequence>
<comment type="subcellular location">
    <subcellularLocation>
        <location evidence="18">Endomembrane system</location>
        <topology evidence="18">Single-pass membrane protein</topology>
    </subcellularLocation>
</comment>
<dbReference type="EC" id="5.3.99.3" evidence="3"/>
<keyword evidence="13" id="KW-0275">Fatty acid biosynthesis</keyword>
<dbReference type="PANTHER" id="PTHR12782">
    <property type="entry name" value="MICROSOMAL PROSTAGLANDIN E SYNTHASE-2"/>
    <property type="match status" value="1"/>
</dbReference>
<dbReference type="EMBL" id="HBER01001658">
    <property type="protein sequence ID" value="CAD8523894.1"/>
    <property type="molecule type" value="Transcribed_RNA"/>
</dbReference>
<dbReference type="PROSITE" id="PS50404">
    <property type="entry name" value="GST_NTER"/>
    <property type="match status" value="1"/>
</dbReference>
<dbReference type="InterPro" id="IPR036282">
    <property type="entry name" value="Glutathione-S-Trfase_C_sf"/>
</dbReference>
<name>A0A7S0IJQ6_9EUKA</name>
<evidence type="ECO:0000256" key="9">
    <source>
        <dbReference type="ARBA" id="ARBA00022832"/>
    </source>
</evidence>
<keyword evidence="7" id="KW-0643">Prostaglandin biosynthesis</keyword>
<keyword evidence="11" id="KW-0443">Lipid metabolism</keyword>
<evidence type="ECO:0000256" key="14">
    <source>
        <dbReference type="ARBA" id="ARBA00023235"/>
    </source>
</evidence>
<organism evidence="20">
    <name type="scientific">Calcidiscus leptoporus</name>
    <dbReference type="NCBI Taxonomy" id="127549"/>
    <lineage>
        <taxon>Eukaryota</taxon>
        <taxon>Haptista</taxon>
        <taxon>Haptophyta</taxon>
        <taxon>Prymnesiophyceae</taxon>
        <taxon>Coccolithales</taxon>
        <taxon>Calcidiscaceae</taxon>
        <taxon>Calcidiscus</taxon>
    </lineage>
</organism>
<evidence type="ECO:0000256" key="12">
    <source>
        <dbReference type="ARBA" id="ARBA00023136"/>
    </source>
</evidence>
<keyword evidence="5" id="KW-0644">Prostaglandin metabolism</keyword>
<evidence type="ECO:0000256" key="8">
    <source>
        <dbReference type="ARBA" id="ARBA00022692"/>
    </source>
</evidence>
<evidence type="ECO:0000256" key="7">
    <source>
        <dbReference type="ARBA" id="ARBA00022585"/>
    </source>
</evidence>
<protein>
    <recommendedName>
        <fullName evidence="4">Prostaglandin E synthase 2</fullName>
        <ecNumber evidence="3">5.3.99.3</ecNumber>
    </recommendedName>
    <alternativeName>
        <fullName evidence="17">Microsomal prostaglandin E synthase 2</fullName>
    </alternativeName>
</protein>
<keyword evidence="12" id="KW-0472">Membrane</keyword>